<proteinExistence type="predicted"/>
<dbReference type="InterPro" id="IPR011990">
    <property type="entry name" value="TPR-like_helical_dom_sf"/>
</dbReference>
<evidence type="ECO:0000313" key="2">
    <source>
        <dbReference type="EMBL" id="RHZ81655.1"/>
    </source>
</evidence>
<feature type="region of interest" description="Disordered" evidence="1">
    <location>
        <begin position="8"/>
        <end position="42"/>
    </location>
</feature>
<keyword evidence="3" id="KW-1185">Reference proteome</keyword>
<sequence>MMMEKIIINDSEDENGKSDNNNDGNLDDYNRDNDNGNFNEDVISDDGYKKSFQIYYKLADEGSKISLKSIEHCYDNGFDEVKEFQVHLESALVGNVDAIWDVEFCYNNGIGVCKDEKEAFEGSKKELNTARHNLGCFVENYYSNSQYMLGNCFYGRCGTRKNIAKAIYLLNKTKENGNTDANELLKEIIINKM</sequence>
<dbReference type="SUPFAM" id="SSF81901">
    <property type="entry name" value="HCP-like"/>
    <property type="match status" value="1"/>
</dbReference>
<accession>A0A397J043</accession>
<gene>
    <name evidence="2" type="ORF">Glove_117g133</name>
</gene>
<dbReference type="Gene3D" id="1.25.40.10">
    <property type="entry name" value="Tetratricopeptide repeat domain"/>
    <property type="match status" value="1"/>
</dbReference>
<organism evidence="2 3">
    <name type="scientific">Diversispora epigaea</name>
    <dbReference type="NCBI Taxonomy" id="1348612"/>
    <lineage>
        <taxon>Eukaryota</taxon>
        <taxon>Fungi</taxon>
        <taxon>Fungi incertae sedis</taxon>
        <taxon>Mucoromycota</taxon>
        <taxon>Glomeromycotina</taxon>
        <taxon>Glomeromycetes</taxon>
        <taxon>Diversisporales</taxon>
        <taxon>Diversisporaceae</taxon>
        <taxon>Diversispora</taxon>
    </lineage>
</organism>
<dbReference type="OrthoDB" id="2425131at2759"/>
<dbReference type="AlphaFoldDB" id="A0A397J043"/>
<dbReference type="InterPro" id="IPR006597">
    <property type="entry name" value="Sel1-like"/>
</dbReference>
<dbReference type="Pfam" id="PF08238">
    <property type="entry name" value="Sel1"/>
    <property type="match status" value="2"/>
</dbReference>
<name>A0A397J043_9GLOM</name>
<comment type="caution">
    <text evidence="2">The sequence shown here is derived from an EMBL/GenBank/DDBJ whole genome shotgun (WGS) entry which is preliminary data.</text>
</comment>
<evidence type="ECO:0000313" key="3">
    <source>
        <dbReference type="Proteomes" id="UP000266861"/>
    </source>
</evidence>
<protein>
    <submittedName>
        <fullName evidence="2">Uncharacterized protein</fullName>
    </submittedName>
</protein>
<reference evidence="2 3" key="1">
    <citation type="submission" date="2018-08" db="EMBL/GenBank/DDBJ databases">
        <title>Genome and evolution of the arbuscular mycorrhizal fungus Diversispora epigaea (formerly Glomus versiforme) and its bacterial endosymbionts.</title>
        <authorList>
            <person name="Sun X."/>
            <person name="Fei Z."/>
            <person name="Harrison M."/>
        </authorList>
    </citation>
    <scope>NUCLEOTIDE SEQUENCE [LARGE SCALE GENOMIC DNA]</scope>
    <source>
        <strain evidence="2 3">IT104</strain>
    </source>
</reference>
<dbReference type="EMBL" id="PQFF01000109">
    <property type="protein sequence ID" value="RHZ81655.1"/>
    <property type="molecule type" value="Genomic_DNA"/>
</dbReference>
<dbReference type="Proteomes" id="UP000266861">
    <property type="component" value="Unassembled WGS sequence"/>
</dbReference>
<evidence type="ECO:0000256" key="1">
    <source>
        <dbReference type="SAM" id="MobiDB-lite"/>
    </source>
</evidence>